<evidence type="ECO:0000259" key="15">
    <source>
        <dbReference type="PROSITE" id="PS50240"/>
    </source>
</evidence>
<keyword evidence="4" id="KW-0645">Protease</keyword>
<dbReference type="EMBL" id="OU895880">
    <property type="protein sequence ID" value="CAG9812296.1"/>
    <property type="molecule type" value="Genomic_DNA"/>
</dbReference>
<keyword evidence="9" id="KW-0865">Zymogen</keyword>
<dbReference type="SMART" id="SM00369">
    <property type="entry name" value="LRR_TYP"/>
    <property type="match status" value="4"/>
</dbReference>
<keyword evidence="7" id="KW-0378">Hydrolase</keyword>
<evidence type="ECO:0000313" key="16">
    <source>
        <dbReference type="EMBL" id="CAG9812296.1"/>
    </source>
</evidence>
<dbReference type="PROSITE" id="PS51450">
    <property type="entry name" value="LRR"/>
    <property type="match status" value="2"/>
</dbReference>
<evidence type="ECO:0000256" key="11">
    <source>
        <dbReference type="ARBA" id="ARBA00023180"/>
    </source>
</evidence>
<evidence type="ECO:0000313" key="17">
    <source>
        <dbReference type="Proteomes" id="UP001153620"/>
    </source>
</evidence>
<dbReference type="GO" id="GO:0005576">
    <property type="term" value="C:extracellular region"/>
    <property type="evidence" value="ECO:0007669"/>
    <property type="project" value="UniProtKB-SubCell"/>
</dbReference>
<proteinExistence type="inferred from homology"/>
<reference evidence="16" key="2">
    <citation type="submission" date="2022-10" db="EMBL/GenBank/DDBJ databases">
        <authorList>
            <consortium name="ENA_rothamsted_submissions"/>
            <consortium name="culmorum"/>
            <person name="King R."/>
        </authorList>
    </citation>
    <scope>NUCLEOTIDE SEQUENCE</scope>
</reference>
<keyword evidence="2" id="KW-0964">Secreted</keyword>
<dbReference type="InterPro" id="IPR032675">
    <property type="entry name" value="LRR_dom_sf"/>
</dbReference>
<keyword evidence="3" id="KW-0433">Leucine-rich repeat</keyword>
<evidence type="ECO:0000256" key="6">
    <source>
        <dbReference type="ARBA" id="ARBA00022737"/>
    </source>
</evidence>
<dbReference type="Pfam" id="PF00089">
    <property type="entry name" value="Trypsin"/>
    <property type="match status" value="1"/>
</dbReference>
<dbReference type="SUPFAM" id="SSF52058">
    <property type="entry name" value="L domain-like"/>
    <property type="match status" value="1"/>
</dbReference>
<comment type="subcellular location">
    <subcellularLocation>
        <location evidence="1">Secreted</location>
    </subcellularLocation>
</comment>
<dbReference type="InterPro" id="IPR018114">
    <property type="entry name" value="TRYPSIN_HIS"/>
</dbReference>
<dbReference type="InterPro" id="IPR001314">
    <property type="entry name" value="Peptidase_S1A"/>
</dbReference>
<dbReference type="Proteomes" id="UP001153620">
    <property type="component" value="Chromosome 4"/>
</dbReference>
<comment type="similarity">
    <text evidence="12">Belongs to the peptidase S1 family. CLIP subfamily.</text>
</comment>
<dbReference type="InterPro" id="IPR001254">
    <property type="entry name" value="Trypsin_dom"/>
</dbReference>
<feature type="coiled-coil region" evidence="13">
    <location>
        <begin position="580"/>
        <end position="607"/>
    </location>
</feature>
<accession>A0A9N9WZI2</accession>
<evidence type="ECO:0000256" key="1">
    <source>
        <dbReference type="ARBA" id="ARBA00004613"/>
    </source>
</evidence>
<dbReference type="AlphaFoldDB" id="A0A9N9WZI2"/>
<evidence type="ECO:0000256" key="4">
    <source>
        <dbReference type="ARBA" id="ARBA00022670"/>
    </source>
</evidence>
<dbReference type="Gene3D" id="3.80.10.10">
    <property type="entry name" value="Ribonuclease Inhibitor"/>
    <property type="match status" value="1"/>
</dbReference>
<dbReference type="GO" id="GO:0006508">
    <property type="term" value="P:proteolysis"/>
    <property type="evidence" value="ECO:0007669"/>
    <property type="project" value="UniProtKB-KW"/>
</dbReference>
<keyword evidence="11" id="KW-0325">Glycoprotein</keyword>
<feature type="chain" id="PRO_5040505044" description="Peptidase S1 domain-containing protein" evidence="14">
    <location>
        <begin position="23"/>
        <end position="610"/>
    </location>
</feature>
<evidence type="ECO:0000256" key="5">
    <source>
        <dbReference type="ARBA" id="ARBA00022729"/>
    </source>
</evidence>
<dbReference type="CDD" id="cd00190">
    <property type="entry name" value="Tryp_SPc"/>
    <property type="match status" value="1"/>
</dbReference>
<dbReference type="GO" id="GO:0004252">
    <property type="term" value="F:serine-type endopeptidase activity"/>
    <property type="evidence" value="ECO:0007669"/>
    <property type="project" value="InterPro"/>
</dbReference>
<reference evidence="16" key="1">
    <citation type="submission" date="2022-01" db="EMBL/GenBank/DDBJ databases">
        <authorList>
            <person name="King R."/>
        </authorList>
    </citation>
    <scope>NUCLEOTIDE SEQUENCE</scope>
</reference>
<keyword evidence="8" id="KW-0720">Serine protease</keyword>
<name>A0A9N9WZI2_9DIPT</name>
<organism evidence="16 17">
    <name type="scientific">Chironomus riparius</name>
    <dbReference type="NCBI Taxonomy" id="315576"/>
    <lineage>
        <taxon>Eukaryota</taxon>
        <taxon>Metazoa</taxon>
        <taxon>Ecdysozoa</taxon>
        <taxon>Arthropoda</taxon>
        <taxon>Hexapoda</taxon>
        <taxon>Insecta</taxon>
        <taxon>Pterygota</taxon>
        <taxon>Neoptera</taxon>
        <taxon>Endopterygota</taxon>
        <taxon>Diptera</taxon>
        <taxon>Nematocera</taxon>
        <taxon>Chironomoidea</taxon>
        <taxon>Chironomidae</taxon>
        <taxon>Chironominae</taxon>
        <taxon>Chironomus</taxon>
    </lineage>
</organism>
<evidence type="ECO:0000256" key="3">
    <source>
        <dbReference type="ARBA" id="ARBA00022614"/>
    </source>
</evidence>
<dbReference type="Gene3D" id="2.40.10.10">
    <property type="entry name" value="Trypsin-like serine proteases"/>
    <property type="match status" value="1"/>
</dbReference>
<keyword evidence="17" id="KW-1185">Reference proteome</keyword>
<dbReference type="SUPFAM" id="SSF50494">
    <property type="entry name" value="Trypsin-like serine proteases"/>
    <property type="match status" value="1"/>
</dbReference>
<evidence type="ECO:0000256" key="8">
    <source>
        <dbReference type="ARBA" id="ARBA00022825"/>
    </source>
</evidence>
<evidence type="ECO:0000256" key="9">
    <source>
        <dbReference type="ARBA" id="ARBA00023145"/>
    </source>
</evidence>
<sequence length="610" mass="68662">MTSKLACLYLIIFLMLTERSACYKCEFYGYFSNDYTCKVYPDTSDINDQHEQGKSNKDVARIKYIGSLNKVSELTQSNFQFCIHFENLIKIYIDHIDHIERIDENVFSSCRNLKILTIEMTSVSEINGNLFSENTKLTALNLNSNKLSNLPEIMLRNQKVLENLNLSANKISFLSLNLFKSLEKLRVLNLAKNKISDLPKDIFKYLKNLERLDIWRNELTTVHSDSFGSHGKLKYINFQWNKINSIDKVLIDSTPITTLNMIGNNCSETEMTSRAMIQMSLETCFQNYEPREETDTIRLNNIHDNVTNTGSDAGKSFQTEALHTCGQRVMGLGTVIGGNQIKRGSYPWTSALLRANGDFFCGATLISDTKVVTAAHCIEEKFSETVLRPRDLIVALGAHNLRSSFEVGRLYIAVKKITIHPDWHPKIQSYDADIAVLELSKKVTFDEFIQPICLSDTQSASSSISLGLVVGFGKSEFAEIENIARSVNIPILSYRECAEQSTNHQSLLSHRAFCGGYANGTGVCVGDSGSGLIVNHNGVYYLRGIVSSSLYGDAHGCNVHAYSVFTDAAKFHNWIQDSDAQDKIDEKKKLEDEINKLRETIALLREKSLN</sequence>
<dbReference type="OrthoDB" id="6615299at2759"/>
<dbReference type="PROSITE" id="PS50240">
    <property type="entry name" value="TRYPSIN_DOM"/>
    <property type="match status" value="1"/>
</dbReference>
<dbReference type="InterPro" id="IPR003591">
    <property type="entry name" value="Leu-rich_rpt_typical-subtyp"/>
</dbReference>
<dbReference type="Pfam" id="PF13855">
    <property type="entry name" value="LRR_8"/>
    <property type="match status" value="1"/>
</dbReference>
<keyword evidence="6" id="KW-0677">Repeat</keyword>
<dbReference type="SMART" id="SM00020">
    <property type="entry name" value="Tryp_SPc"/>
    <property type="match status" value="1"/>
</dbReference>
<feature type="signal peptide" evidence="14">
    <location>
        <begin position="1"/>
        <end position="22"/>
    </location>
</feature>
<dbReference type="InterPro" id="IPR051487">
    <property type="entry name" value="Ser/Thr_Proteases_Immune/Dev"/>
</dbReference>
<evidence type="ECO:0000256" key="7">
    <source>
        <dbReference type="ARBA" id="ARBA00022801"/>
    </source>
</evidence>
<dbReference type="InterPro" id="IPR009003">
    <property type="entry name" value="Peptidase_S1_PA"/>
</dbReference>
<dbReference type="PRINTS" id="PR00722">
    <property type="entry name" value="CHYMOTRYPSIN"/>
</dbReference>
<protein>
    <recommendedName>
        <fullName evidence="15">Peptidase S1 domain-containing protein</fullName>
    </recommendedName>
</protein>
<dbReference type="PROSITE" id="PS00134">
    <property type="entry name" value="TRYPSIN_HIS"/>
    <property type="match status" value="1"/>
</dbReference>
<dbReference type="InterPro" id="IPR001611">
    <property type="entry name" value="Leu-rich_rpt"/>
</dbReference>
<evidence type="ECO:0000256" key="13">
    <source>
        <dbReference type="SAM" id="Coils"/>
    </source>
</evidence>
<gene>
    <name evidence="16" type="ORF">CHIRRI_LOCUS15101</name>
</gene>
<keyword evidence="10" id="KW-1015">Disulfide bond</keyword>
<evidence type="ECO:0000256" key="14">
    <source>
        <dbReference type="SAM" id="SignalP"/>
    </source>
</evidence>
<dbReference type="FunFam" id="2.40.10.10:FF:000146">
    <property type="entry name" value="Serine protease 53"/>
    <property type="match status" value="1"/>
</dbReference>
<dbReference type="PANTHER" id="PTHR24256">
    <property type="entry name" value="TRYPTASE-RELATED"/>
    <property type="match status" value="1"/>
</dbReference>
<evidence type="ECO:0000256" key="12">
    <source>
        <dbReference type="ARBA" id="ARBA00024195"/>
    </source>
</evidence>
<evidence type="ECO:0000256" key="10">
    <source>
        <dbReference type="ARBA" id="ARBA00023157"/>
    </source>
</evidence>
<dbReference type="InterPro" id="IPR043504">
    <property type="entry name" value="Peptidase_S1_PA_chymotrypsin"/>
</dbReference>
<feature type="domain" description="Peptidase S1" evidence="15">
    <location>
        <begin position="335"/>
        <end position="580"/>
    </location>
</feature>
<keyword evidence="13" id="KW-0175">Coiled coil</keyword>
<keyword evidence="5 14" id="KW-0732">Signal</keyword>
<evidence type="ECO:0000256" key="2">
    <source>
        <dbReference type="ARBA" id="ARBA00022525"/>
    </source>
</evidence>